<keyword evidence="3" id="KW-1185">Reference proteome</keyword>
<dbReference type="PROSITE" id="PS51257">
    <property type="entry name" value="PROKAR_LIPOPROTEIN"/>
    <property type="match status" value="1"/>
</dbReference>
<comment type="caution">
    <text evidence="2">The sequence shown here is derived from an EMBL/GenBank/DDBJ whole genome shotgun (WGS) entry which is preliminary data.</text>
</comment>
<evidence type="ECO:0000313" key="3">
    <source>
        <dbReference type="Proteomes" id="UP001597086"/>
    </source>
</evidence>
<reference evidence="3" key="1">
    <citation type="journal article" date="2019" name="Int. J. Syst. Evol. Microbiol.">
        <title>The Global Catalogue of Microorganisms (GCM) 10K type strain sequencing project: providing services to taxonomists for standard genome sequencing and annotation.</title>
        <authorList>
            <consortium name="The Broad Institute Genomics Platform"/>
            <consortium name="The Broad Institute Genome Sequencing Center for Infectious Disease"/>
            <person name="Wu L."/>
            <person name="Ma J."/>
        </authorList>
    </citation>
    <scope>NUCLEOTIDE SEQUENCE [LARGE SCALE GENOMIC DNA]</scope>
    <source>
        <strain evidence="3">CCUG 56098</strain>
    </source>
</reference>
<protein>
    <recommendedName>
        <fullName evidence="4">Vitellogenin II</fullName>
    </recommendedName>
</protein>
<dbReference type="EMBL" id="JBHTKM010000063">
    <property type="protein sequence ID" value="MFD1016647.1"/>
    <property type="molecule type" value="Genomic_DNA"/>
</dbReference>
<feature type="region of interest" description="Disordered" evidence="1">
    <location>
        <begin position="219"/>
        <end position="337"/>
    </location>
</feature>
<name>A0ABW3KUB6_9FLAO</name>
<evidence type="ECO:0000256" key="1">
    <source>
        <dbReference type="SAM" id="MobiDB-lite"/>
    </source>
</evidence>
<evidence type="ECO:0008006" key="4">
    <source>
        <dbReference type="Google" id="ProtNLM"/>
    </source>
</evidence>
<accession>A0ABW3KUB6</accession>
<dbReference type="RefSeq" id="WP_386117642.1">
    <property type="nucleotide sequence ID" value="NZ_JBHTKM010000063.1"/>
</dbReference>
<proteinExistence type="predicted"/>
<dbReference type="Proteomes" id="UP001597086">
    <property type="component" value="Unassembled WGS sequence"/>
</dbReference>
<organism evidence="2 3">
    <name type="scientific">Winogradskyella rapida</name>
    <dbReference type="NCBI Taxonomy" id="549701"/>
    <lineage>
        <taxon>Bacteria</taxon>
        <taxon>Pseudomonadati</taxon>
        <taxon>Bacteroidota</taxon>
        <taxon>Flavobacteriia</taxon>
        <taxon>Flavobacteriales</taxon>
        <taxon>Flavobacteriaceae</taxon>
        <taxon>Winogradskyella</taxon>
    </lineage>
</organism>
<evidence type="ECO:0000313" key="2">
    <source>
        <dbReference type="EMBL" id="MFD1016647.1"/>
    </source>
</evidence>
<gene>
    <name evidence="2" type="ORF">ACFQ13_12030</name>
</gene>
<sequence>MQFKNLLTQKLPFFVVLGLTFVLTSCGSFQYTGYDSDGIYGDDTNYEATAEQEVITTSTNDSNYYKNYFAENSAEVDAIQEESEIFTDIDSYESDYTEQPTDTLEQETAYAGWGQTNSTVTINYVDNGWYGYNDPWFYSGFAFGSYGWYRPWRYNYGYGWNYNWGYTGYYGYGFYQPWSYGYGHGYYGWNNRFPRNSRYAFNNTRRNSLLYNTTLSRSYNNSLSRSSRSAVSTRNNYSTRRLSTTNRYNRTTRSNNYSTRNTTRSSRSSTVTRPTRSVRSSSTTRTTTRSTTPTRSSSATSRSSSSRSSSTARSSSSSSRSSSGSSSSSSSSRRGRG</sequence>